<dbReference type="InterPro" id="IPR017795">
    <property type="entry name" value="ABBA_NscD-like"/>
</dbReference>
<dbReference type="InterPro" id="IPR033964">
    <property type="entry name" value="ABBA"/>
</dbReference>
<evidence type="ECO:0000313" key="2">
    <source>
        <dbReference type="EMBL" id="QVI23762.1"/>
    </source>
</evidence>
<evidence type="ECO:0000313" key="3">
    <source>
        <dbReference type="Proteomes" id="UP000683310"/>
    </source>
</evidence>
<dbReference type="EMBL" id="CP074371">
    <property type="protein sequence ID" value="QVI23762.1"/>
    <property type="molecule type" value="Genomic_DNA"/>
</dbReference>
<dbReference type="Pfam" id="PF11991">
    <property type="entry name" value="Trp_DMAT"/>
    <property type="match status" value="1"/>
</dbReference>
<evidence type="ECO:0000256" key="1">
    <source>
        <dbReference type="ARBA" id="ARBA00022679"/>
    </source>
</evidence>
<protein>
    <recommendedName>
        <fullName evidence="4">DMATS type aromatic prenyltransferase</fullName>
    </recommendedName>
</protein>
<organism evidence="2 3">
    <name type="scientific">Nocardia tengchongensis</name>
    <dbReference type="NCBI Taxonomy" id="2055889"/>
    <lineage>
        <taxon>Bacteria</taxon>
        <taxon>Bacillati</taxon>
        <taxon>Actinomycetota</taxon>
        <taxon>Actinomycetes</taxon>
        <taxon>Mycobacteriales</taxon>
        <taxon>Nocardiaceae</taxon>
        <taxon>Nocardia</taxon>
    </lineage>
</organism>
<keyword evidence="3" id="KW-1185">Reference proteome</keyword>
<dbReference type="SFLD" id="SFLDS00036">
    <property type="entry name" value="Aromatic_Prenyltransferase"/>
    <property type="match status" value="1"/>
</dbReference>
<name>A0ABX8CV67_9NOCA</name>
<dbReference type="Proteomes" id="UP000683310">
    <property type="component" value="Chromosome"/>
</dbReference>
<sequence length="360" mass="39148">MLDISFADLLCQKWDTLCAEFGIPATEYTPINSHIRSLLAPWGSRLIEATPRYPSFVSGDGFPAEISVSLSAGVPEFRILFESLGAPATSMSCRQAGLDLTERLADELGVHVDSFDRVKDLFLPRDRDGGLIWHSIAWRPGNTPEYKVYLGTQAYGPDGAYDAVGKAMSRLGMSSAWEATRDGIARRRGSVPELDFFALDLTEQPTARAKVYLRHHGITADDLNRLAGLASSHRSPSAIDAYRTIVGDPQRVLTDHPLTCLAFRQDSEQAAEATTYLRLTGAADSHAAACGLVESLVDPNILDPARYRAAITALATGGAPGVQELVGLRTRHDQLDVTVYLRFDVYGRAAPPPEKCSCAR</sequence>
<accession>A0ABX8CV67</accession>
<proteinExistence type="predicted"/>
<evidence type="ECO:0008006" key="4">
    <source>
        <dbReference type="Google" id="ProtNLM"/>
    </source>
</evidence>
<keyword evidence="1" id="KW-0808">Transferase</keyword>
<gene>
    <name evidence="2" type="ORF">KHQ06_13610</name>
</gene>
<reference evidence="2 3" key="1">
    <citation type="submission" date="2021-04" db="EMBL/GenBank/DDBJ databases">
        <title>Nocardia tengchongensis.</title>
        <authorList>
            <person name="Zhuang k."/>
            <person name="Ran Y."/>
            <person name="Li W."/>
        </authorList>
    </citation>
    <scope>NUCLEOTIDE SEQUENCE [LARGE SCALE GENOMIC DNA]</scope>
    <source>
        <strain evidence="2 3">CFH S0057</strain>
    </source>
</reference>